<dbReference type="InterPro" id="IPR032259">
    <property type="entry name" value="HIBYL-CoA-H"/>
</dbReference>
<evidence type="ECO:0000256" key="2">
    <source>
        <dbReference type="ARBA" id="ARBA00005254"/>
    </source>
</evidence>
<proteinExistence type="inferred from homology"/>
<dbReference type="InterPro" id="IPR045004">
    <property type="entry name" value="ECH_dom"/>
</dbReference>
<dbReference type="InterPro" id="IPR029045">
    <property type="entry name" value="ClpP/crotonase-like_dom_sf"/>
</dbReference>
<dbReference type="PANTHER" id="PTHR43176">
    <property type="entry name" value="3-HYDROXYISOBUTYRYL-COA HYDROLASE-RELATED"/>
    <property type="match status" value="1"/>
</dbReference>
<dbReference type="CDD" id="cd06558">
    <property type="entry name" value="crotonase-like"/>
    <property type="match status" value="1"/>
</dbReference>
<name>A0ABQ9JR62_9CUCU</name>
<dbReference type="SUPFAM" id="SSF52096">
    <property type="entry name" value="ClpP/crotonase"/>
    <property type="match status" value="1"/>
</dbReference>
<comment type="catalytic activity">
    <reaction evidence="1">
        <text>3-hydroxy-2-methylpropanoyl-CoA + H2O = 3-hydroxy-2-methylpropanoate + CoA + H(+)</text>
        <dbReference type="Rhea" id="RHEA:20888"/>
        <dbReference type="ChEBI" id="CHEBI:11805"/>
        <dbReference type="ChEBI" id="CHEBI:15377"/>
        <dbReference type="ChEBI" id="CHEBI:15378"/>
        <dbReference type="ChEBI" id="CHEBI:57287"/>
        <dbReference type="ChEBI" id="CHEBI:57340"/>
        <dbReference type="EC" id="3.1.2.4"/>
    </reaction>
</comment>
<evidence type="ECO:0000256" key="6">
    <source>
        <dbReference type="ARBA" id="ARBA00024871"/>
    </source>
</evidence>
<organism evidence="9 10">
    <name type="scientific">Molorchus minor</name>
    <dbReference type="NCBI Taxonomy" id="1323400"/>
    <lineage>
        <taxon>Eukaryota</taxon>
        <taxon>Metazoa</taxon>
        <taxon>Ecdysozoa</taxon>
        <taxon>Arthropoda</taxon>
        <taxon>Hexapoda</taxon>
        <taxon>Insecta</taxon>
        <taxon>Pterygota</taxon>
        <taxon>Neoptera</taxon>
        <taxon>Endopterygota</taxon>
        <taxon>Coleoptera</taxon>
        <taxon>Polyphaga</taxon>
        <taxon>Cucujiformia</taxon>
        <taxon>Chrysomeloidea</taxon>
        <taxon>Cerambycidae</taxon>
        <taxon>Lamiinae</taxon>
        <taxon>Monochamini</taxon>
        <taxon>Molorchus</taxon>
    </lineage>
</organism>
<keyword evidence="10" id="KW-1185">Reference proteome</keyword>
<evidence type="ECO:0000313" key="10">
    <source>
        <dbReference type="Proteomes" id="UP001162164"/>
    </source>
</evidence>
<reference evidence="9" key="1">
    <citation type="journal article" date="2023" name="Insect Mol. Biol.">
        <title>Genome sequencing provides insights into the evolution of gene families encoding plant cell wall-degrading enzymes in longhorned beetles.</title>
        <authorList>
            <person name="Shin N.R."/>
            <person name="Okamura Y."/>
            <person name="Kirsch R."/>
            <person name="Pauchet Y."/>
        </authorList>
    </citation>
    <scope>NUCLEOTIDE SEQUENCE</scope>
    <source>
        <strain evidence="9">MMC_N1</strain>
    </source>
</reference>
<evidence type="ECO:0000256" key="7">
    <source>
        <dbReference type="ARBA" id="ARBA00031181"/>
    </source>
</evidence>
<gene>
    <name evidence="9" type="ORF">NQ317_013769</name>
</gene>
<keyword evidence="5" id="KW-0378">Hydrolase</keyword>
<dbReference type="Gene3D" id="3.90.226.10">
    <property type="entry name" value="2-enoyl-CoA Hydratase, Chain A, domain 1"/>
    <property type="match status" value="1"/>
</dbReference>
<evidence type="ECO:0000256" key="5">
    <source>
        <dbReference type="ARBA" id="ARBA00022801"/>
    </source>
</evidence>
<sequence>MYEHLSNNLVVTYGTPYITIIDGLTMGSTAGTAVLGQYSVATERTVFAMPEAQIGFFPDGGCSYSFPRLRKHLGWYLALTGQKLKGPDVVKAGLATHYCDSKNVPDLEQALLTKDSSVEEVLKKFNKVIDTDFSMESLLDQIDYCFSGETIEEVVARLSSDDSEWGKKTLNILNRMSPTSLKIIFRELAMGKKLSKKECFLMEYRLAINCLNSKDFREGIRALLMERDAKPKWDPPTLSQVSDEYVESFFREMPGEEELRAELT</sequence>
<feature type="domain" description="Enoyl-CoA hydratase/isomerase" evidence="8">
    <location>
        <begin position="6"/>
        <end position="250"/>
    </location>
</feature>
<comment type="similarity">
    <text evidence="2">Belongs to the enoyl-CoA hydratase/isomerase family.</text>
</comment>
<dbReference type="Pfam" id="PF16113">
    <property type="entry name" value="ECH_2"/>
    <property type="match status" value="1"/>
</dbReference>
<evidence type="ECO:0000256" key="3">
    <source>
        <dbReference type="ARBA" id="ARBA00011915"/>
    </source>
</evidence>
<dbReference type="EC" id="3.1.2.4" evidence="3"/>
<accession>A0ABQ9JR62</accession>
<comment type="caution">
    <text evidence="9">The sequence shown here is derived from an EMBL/GenBank/DDBJ whole genome shotgun (WGS) entry which is preliminary data.</text>
</comment>
<evidence type="ECO:0000313" key="9">
    <source>
        <dbReference type="EMBL" id="KAJ8980764.1"/>
    </source>
</evidence>
<evidence type="ECO:0000256" key="4">
    <source>
        <dbReference type="ARBA" id="ARBA00016714"/>
    </source>
</evidence>
<dbReference type="PANTHER" id="PTHR43176:SF3">
    <property type="entry name" value="3-HYDROXYISOBUTYRYL-COA HYDROLASE, MITOCHONDRIAL"/>
    <property type="match status" value="1"/>
</dbReference>
<protein>
    <recommendedName>
        <fullName evidence="4">3-hydroxyisobutyryl-CoA hydrolase, mitochondrial</fullName>
        <ecNumber evidence="3">3.1.2.4</ecNumber>
    </recommendedName>
    <alternativeName>
        <fullName evidence="7">3-hydroxyisobutyryl-coenzyme A hydrolase</fullName>
    </alternativeName>
</protein>
<evidence type="ECO:0000259" key="8">
    <source>
        <dbReference type="Pfam" id="PF16113"/>
    </source>
</evidence>
<dbReference type="EMBL" id="JAPWTJ010000237">
    <property type="protein sequence ID" value="KAJ8980764.1"/>
    <property type="molecule type" value="Genomic_DNA"/>
</dbReference>
<dbReference type="Proteomes" id="UP001162164">
    <property type="component" value="Unassembled WGS sequence"/>
</dbReference>
<comment type="function">
    <text evidence="6">Hydrolyzes 3-hydroxyisobutyryl-CoA (HIBYL-CoA), a saline catabolite. Has high activity toward isobutyryl-CoA. Could be an isobutyryl-CoA dehydrogenase that functions in valine catabolism. Also hydrolyzes 3-hydroxypropanoyl-CoA.</text>
</comment>
<evidence type="ECO:0000256" key="1">
    <source>
        <dbReference type="ARBA" id="ARBA00001709"/>
    </source>
</evidence>